<organism evidence="1 2">
    <name type="scientific">Chitinophaga eiseniae</name>
    <dbReference type="NCBI Taxonomy" id="634771"/>
    <lineage>
        <taxon>Bacteria</taxon>
        <taxon>Pseudomonadati</taxon>
        <taxon>Bacteroidota</taxon>
        <taxon>Chitinophagia</taxon>
        <taxon>Chitinophagales</taxon>
        <taxon>Chitinophagaceae</taxon>
        <taxon>Chitinophaga</taxon>
    </lineage>
</organism>
<protein>
    <submittedName>
        <fullName evidence="1">Uncharacterized protein</fullName>
    </submittedName>
</protein>
<keyword evidence="2" id="KW-1185">Reference proteome</keyword>
<proteinExistence type="predicted"/>
<comment type="caution">
    <text evidence="1">The sequence shown here is derived from an EMBL/GenBank/DDBJ whole genome shotgun (WGS) entry which is preliminary data.</text>
</comment>
<dbReference type="RefSeq" id="WP_168742334.1">
    <property type="nucleotide sequence ID" value="NZ_JABAHZ010000009.1"/>
</dbReference>
<evidence type="ECO:0000313" key="1">
    <source>
        <dbReference type="EMBL" id="NLR82345.1"/>
    </source>
</evidence>
<reference evidence="1 2" key="1">
    <citation type="submission" date="2020-04" db="EMBL/GenBank/DDBJ databases">
        <authorList>
            <person name="Yin C."/>
        </authorList>
    </citation>
    <scope>NUCLEOTIDE SEQUENCE [LARGE SCALE GENOMIC DNA]</scope>
    <source>
        <strain evidence="1 2">Ak56</strain>
    </source>
</reference>
<name>A0A847SRX5_9BACT</name>
<dbReference type="EMBL" id="JABAHZ010000009">
    <property type="protein sequence ID" value="NLR82345.1"/>
    <property type="molecule type" value="Genomic_DNA"/>
</dbReference>
<evidence type="ECO:0000313" key="2">
    <source>
        <dbReference type="Proteomes" id="UP000552864"/>
    </source>
</evidence>
<accession>A0A847SRX5</accession>
<dbReference type="Proteomes" id="UP000552864">
    <property type="component" value="Unassembled WGS sequence"/>
</dbReference>
<gene>
    <name evidence="1" type="ORF">HGH91_27260</name>
</gene>
<dbReference type="AlphaFoldDB" id="A0A847SRX5"/>
<sequence length="53" mass="5946">MKKKIIKVSSQLSKQEFTLTVDEKLNQLKGKILAPKKLAEANKALQKLGNKHS</sequence>